<reference evidence="1 2" key="1">
    <citation type="submission" date="2016-10" db="EMBL/GenBank/DDBJ databases">
        <authorList>
            <person name="de Groot N.N."/>
        </authorList>
    </citation>
    <scope>NUCLEOTIDE SEQUENCE [LARGE SCALE GENOMIC DNA]</scope>
    <source>
        <strain evidence="1 2">DSM 21771</strain>
    </source>
</reference>
<dbReference type="InterPro" id="IPR014967">
    <property type="entry name" value="Uncharacterised_YugN-like"/>
</dbReference>
<sequence>MKLTDFNFPDKEIRFGSLLDIMRGKGFIFAEQWDYERAMFDLKMPVEGDPGVFYLRVPVFAVDGDIPGDETTVKLMTPILGRHYYPHGVEHGEEENFPDHIVDKCKQLLTSVDEEL</sequence>
<evidence type="ECO:0000313" key="2">
    <source>
        <dbReference type="Proteomes" id="UP000198853"/>
    </source>
</evidence>
<protein>
    <submittedName>
        <fullName evidence="1">YugN-like family protein</fullName>
    </submittedName>
</protein>
<dbReference type="Pfam" id="PF08868">
    <property type="entry name" value="YugN"/>
    <property type="match status" value="1"/>
</dbReference>
<dbReference type="InterPro" id="IPR036491">
    <property type="entry name" value="YugN-like_sf"/>
</dbReference>
<keyword evidence="2" id="KW-1185">Reference proteome</keyword>
<name>A0A1G8MCT2_9BACI</name>
<dbReference type="EMBL" id="FNEN01000004">
    <property type="protein sequence ID" value="SDI65748.1"/>
    <property type="molecule type" value="Genomic_DNA"/>
</dbReference>
<dbReference type="AlphaFoldDB" id="A0A1G8MCT2"/>
<dbReference type="OrthoDB" id="2679642at2"/>
<organism evidence="1 2">
    <name type="scientific">Natribacillus halophilus</name>
    <dbReference type="NCBI Taxonomy" id="549003"/>
    <lineage>
        <taxon>Bacteria</taxon>
        <taxon>Bacillati</taxon>
        <taxon>Bacillota</taxon>
        <taxon>Bacilli</taxon>
        <taxon>Bacillales</taxon>
        <taxon>Bacillaceae</taxon>
        <taxon>Natribacillus</taxon>
    </lineage>
</organism>
<dbReference type="Gene3D" id="3.30.310.100">
    <property type="entry name" value="YugN-like"/>
    <property type="match status" value="1"/>
</dbReference>
<dbReference type="SUPFAM" id="SSF160755">
    <property type="entry name" value="YugN-like"/>
    <property type="match status" value="1"/>
</dbReference>
<gene>
    <name evidence="1" type="ORF">SAMN04488123_10497</name>
</gene>
<proteinExistence type="predicted"/>
<evidence type="ECO:0000313" key="1">
    <source>
        <dbReference type="EMBL" id="SDI65748.1"/>
    </source>
</evidence>
<dbReference type="RefSeq" id="WP_090397239.1">
    <property type="nucleotide sequence ID" value="NZ_FNEN01000004.1"/>
</dbReference>
<accession>A0A1G8MCT2</accession>
<dbReference type="Proteomes" id="UP000198853">
    <property type="component" value="Unassembled WGS sequence"/>
</dbReference>